<accession>A0ABU8WTH1</accession>
<proteinExistence type="predicted"/>
<dbReference type="Proteomes" id="UP001385892">
    <property type="component" value="Unassembled WGS sequence"/>
</dbReference>
<keyword evidence="2" id="KW-1185">Reference proteome</keyword>
<gene>
    <name evidence="1" type="ORF">WKW82_29755</name>
</gene>
<protein>
    <recommendedName>
        <fullName evidence="3">DUF3568 family protein</fullName>
    </recommendedName>
</protein>
<comment type="caution">
    <text evidence="1">The sequence shown here is derived from an EMBL/GenBank/DDBJ whole genome shotgun (WGS) entry which is preliminary data.</text>
</comment>
<sequence>MTTEGSEDEMTGFMLRHITPVEARARASTMAVARALWCAGALALGGCAYYPYPVAAPVAAPANYDRSFSAAAGAMRDQGLSISVEDRGSGTIVGSPGAGTVTATISRQGDGSVRVQFDAAGLRDPGLLQQVSRSYDARMGR</sequence>
<evidence type="ECO:0000313" key="2">
    <source>
        <dbReference type="Proteomes" id="UP001385892"/>
    </source>
</evidence>
<organism evidence="1 2">
    <name type="scientific">Variovorax rhizosphaerae</name>
    <dbReference type="NCBI Taxonomy" id="1836200"/>
    <lineage>
        <taxon>Bacteria</taxon>
        <taxon>Pseudomonadati</taxon>
        <taxon>Pseudomonadota</taxon>
        <taxon>Betaproteobacteria</taxon>
        <taxon>Burkholderiales</taxon>
        <taxon>Comamonadaceae</taxon>
        <taxon>Variovorax</taxon>
    </lineage>
</organism>
<name>A0ABU8WTH1_9BURK</name>
<dbReference type="EMBL" id="JBBKZT010000017">
    <property type="protein sequence ID" value="MEJ8850858.1"/>
    <property type="molecule type" value="Genomic_DNA"/>
</dbReference>
<dbReference type="RefSeq" id="WP_340346327.1">
    <property type="nucleotide sequence ID" value="NZ_JBBKZT010000017.1"/>
</dbReference>
<evidence type="ECO:0000313" key="1">
    <source>
        <dbReference type="EMBL" id="MEJ8850858.1"/>
    </source>
</evidence>
<evidence type="ECO:0008006" key="3">
    <source>
        <dbReference type="Google" id="ProtNLM"/>
    </source>
</evidence>
<reference evidence="1 2" key="1">
    <citation type="submission" date="2024-03" db="EMBL/GenBank/DDBJ databases">
        <title>Novel species of the genus Variovorax.</title>
        <authorList>
            <person name="Liu Q."/>
            <person name="Xin Y.-H."/>
        </authorList>
    </citation>
    <scope>NUCLEOTIDE SEQUENCE [LARGE SCALE GENOMIC DNA]</scope>
    <source>
        <strain evidence="1 2">KACC 18900</strain>
    </source>
</reference>